<dbReference type="InterPro" id="IPR001077">
    <property type="entry name" value="COMT_C"/>
</dbReference>
<dbReference type="Pfam" id="PF00891">
    <property type="entry name" value="Methyltransf_2"/>
    <property type="match status" value="1"/>
</dbReference>
<name>R1ECS2_BOTPV</name>
<feature type="domain" description="O-methyltransferase C-terminal" evidence="4">
    <location>
        <begin position="158"/>
        <end position="361"/>
    </location>
</feature>
<evidence type="ECO:0000313" key="6">
    <source>
        <dbReference type="Proteomes" id="UP000013521"/>
    </source>
</evidence>
<dbReference type="InterPro" id="IPR029063">
    <property type="entry name" value="SAM-dependent_MTases_sf"/>
</dbReference>
<dbReference type="CDD" id="cd02440">
    <property type="entry name" value="AdoMet_MTases"/>
    <property type="match status" value="1"/>
</dbReference>
<dbReference type="PANTHER" id="PTHR43712:SF5">
    <property type="entry name" value="O-METHYLTRANSFERASE ASQN-RELATED"/>
    <property type="match status" value="1"/>
</dbReference>
<keyword evidence="1 5" id="KW-0489">Methyltransferase</keyword>
<keyword evidence="2 5" id="KW-0808">Transferase</keyword>
<dbReference type="SUPFAM" id="SSF46785">
    <property type="entry name" value="Winged helix' DNA-binding domain"/>
    <property type="match status" value="1"/>
</dbReference>
<dbReference type="Gene3D" id="3.40.50.150">
    <property type="entry name" value="Vaccinia Virus protein VP39"/>
    <property type="match status" value="1"/>
</dbReference>
<dbReference type="Gene3D" id="1.10.10.10">
    <property type="entry name" value="Winged helix-like DNA-binding domain superfamily/Winged helix DNA-binding domain"/>
    <property type="match status" value="1"/>
</dbReference>
<evidence type="ECO:0000256" key="3">
    <source>
        <dbReference type="ARBA" id="ARBA00022691"/>
    </source>
</evidence>
<protein>
    <submittedName>
        <fullName evidence="5">Putative sterigmatocystin 8-o-methyltransferase protein</fullName>
    </submittedName>
</protein>
<keyword evidence="3" id="KW-0949">S-adenosyl-L-methionine</keyword>
<sequence>MQTRSAIRNGADQVYPEFGNGMSSVGSLSQHRFGLPVYRTLRITQFNDNISLQALLRFNILAAIPENDTTTFDAIAAATSLPVPLATRLVRHAALSHVLAEPTPGRVAHTAASLALRDNTAGVRDWVDMTFEEWGPAAVRTVDALSQHQGRNPEEPDQSGFALAFGGKPIFQYLAERPERAGVFGGAMASFSRGVSHRVEDFVGAYDWRALGKGTVVDVGGSHGHISVAISKEAPDLKFVVEDLPGTAEQGSQLLDPALADRISFVGYDMNDVQPVRDADLYLYRSVLLNWPTKYCVKFLKNLVPALKPGAKVLVNEGCLAEPHTLSAWDNKILRGLDTCMLGVFNSNQRTEQEWADIFAMADKRFKFLGVRRPTQFALLWIIEAVWEP</sequence>
<gene>
    <name evidence="5" type="ORF">UCRNP2_7973</name>
</gene>
<dbReference type="InterPro" id="IPR016461">
    <property type="entry name" value="COMT-like"/>
</dbReference>
<evidence type="ECO:0000259" key="4">
    <source>
        <dbReference type="Pfam" id="PF00891"/>
    </source>
</evidence>
<dbReference type="KEGG" id="npa:UCRNP2_7973"/>
<dbReference type="SUPFAM" id="SSF53335">
    <property type="entry name" value="S-adenosyl-L-methionine-dependent methyltransferases"/>
    <property type="match status" value="1"/>
</dbReference>
<dbReference type="eggNOG" id="KOG3178">
    <property type="taxonomic scope" value="Eukaryota"/>
</dbReference>
<dbReference type="PANTHER" id="PTHR43712">
    <property type="entry name" value="PUTATIVE (AFU_ORTHOLOGUE AFUA_4G14580)-RELATED"/>
    <property type="match status" value="1"/>
</dbReference>
<dbReference type="HOGENOM" id="CLU_005533_1_4_1"/>
<dbReference type="InterPro" id="IPR036388">
    <property type="entry name" value="WH-like_DNA-bd_sf"/>
</dbReference>
<evidence type="ECO:0000256" key="2">
    <source>
        <dbReference type="ARBA" id="ARBA00022679"/>
    </source>
</evidence>
<proteinExistence type="predicted"/>
<evidence type="ECO:0000256" key="1">
    <source>
        <dbReference type="ARBA" id="ARBA00022603"/>
    </source>
</evidence>
<dbReference type="PIRSF" id="PIRSF005739">
    <property type="entry name" value="O-mtase"/>
    <property type="match status" value="1"/>
</dbReference>
<accession>R1ECS2</accession>
<evidence type="ECO:0000313" key="5">
    <source>
        <dbReference type="EMBL" id="EOD45297.1"/>
    </source>
</evidence>
<reference evidence="6" key="1">
    <citation type="journal article" date="2013" name="Genome Announc.">
        <title>Draft genome sequence of Neofusicoccum parvum isolate UCR-NP2, a fungal vascular pathogen associated with grapevine cankers.</title>
        <authorList>
            <person name="Blanco-Ulate B."/>
            <person name="Rolshausen P."/>
            <person name="Cantu D."/>
        </authorList>
    </citation>
    <scope>NUCLEOTIDE SEQUENCE [LARGE SCALE GENOMIC DNA]</scope>
    <source>
        <strain evidence="6">UCR-NP2</strain>
    </source>
</reference>
<dbReference type="OMA" id="WKEVITQ"/>
<organism evidence="5 6">
    <name type="scientific">Botryosphaeria parva (strain UCR-NP2)</name>
    <name type="common">Grapevine canker fungus</name>
    <name type="synonym">Neofusicoccum parvum</name>
    <dbReference type="NCBI Taxonomy" id="1287680"/>
    <lineage>
        <taxon>Eukaryota</taxon>
        <taxon>Fungi</taxon>
        <taxon>Dikarya</taxon>
        <taxon>Ascomycota</taxon>
        <taxon>Pezizomycotina</taxon>
        <taxon>Dothideomycetes</taxon>
        <taxon>Dothideomycetes incertae sedis</taxon>
        <taxon>Botryosphaeriales</taxon>
        <taxon>Botryosphaeriaceae</taxon>
        <taxon>Neofusicoccum</taxon>
    </lineage>
</organism>
<dbReference type="GO" id="GO:0008171">
    <property type="term" value="F:O-methyltransferase activity"/>
    <property type="evidence" value="ECO:0007669"/>
    <property type="project" value="InterPro"/>
</dbReference>
<dbReference type="Proteomes" id="UP000013521">
    <property type="component" value="Unassembled WGS sequence"/>
</dbReference>
<dbReference type="OrthoDB" id="1606438at2759"/>
<dbReference type="PROSITE" id="PS51683">
    <property type="entry name" value="SAM_OMT_II"/>
    <property type="match status" value="1"/>
</dbReference>
<dbReference type="GO" id="GO:0032259">
    <property type="term" value="P:methylation"/>
    <property type="evidence" value="ECO:0007669"/>
    <property type="project" value="UniProtKB-KW"/>
</dbReference>
<dbReference type="EMBL" id="KB916620">
    <property type="protein sequence ID" value="EOD45297.1"/>
    <property type="molecule type" value="Genomic_DNA"/>
</dbReference>
<dbReference type="InterPro" id="IPR036390">
    <property type="entry name" value="WH_DNA-bd_sf"/>
</dbReference>
<dbReference type="AlphaFoldDB" id="R1ECS2"/>